<dbReference type="RefSeq" id="WP_264205091.1">
    <property type="nucleotide sequence ID" value="NZ_JAOZEW010000003.1"/>
</dbReference>
<evidence type="ECO:0000313" key="1">
    <source>
        <dbReference type="EMBL" id="MCV9926913.1"/>
    </source>
</evidence>
<accession>A0A9X2YTQ9</accession>
<name>A0A9X2YTQ9_9FLAO</name>
<evidence type="ECO:0000313" key="2">
    <source>
        <dbReference type="Proteomes" id="UP001151079"/>
    </source>
</evidence>
<proteinExistence type="predicted"/>
<evidence type="ECO:0008006" key="3">
    <source>
        <dbReference type="Google" id="ProtNLM"/>
    </source>
</evidence>
<sequence>MKKIILLCVLFTMCSCKPQNKQQEILEKTKHNKIKNEYNKLVNKEFEKFDIDRFNKNRDEAEDYVLNNGTRVIEYGNAESGYFIEETPKKSLYVISKGFYLNLGIRAKGIKFGNVGCVLGIWYEFDEKGELIKETNYDKPFKIAIDDVVQFLENNKADLYAITTTVNRFYNEKTKTGTWTLRYFGEYKGNSGKLIVKIDDESRAIQEVIKIIGKGI</sequence>
<dbReference type="AlphaFoldDB" id="A0A9X2YTQ9"/>
<dbReference type="Proteomes" id="UP001151079">
    <property type="component" value="Unassembled WGS sequence"/>
</dbReference>
<comment type="caution">
    <text evidence="1">The sequence shown here is derived from an EMBL/GenBank/DDBJ whole genome shotgun (WGS) entry which is preliminary data.</text>
</comment>
<keyword evidence="2" id="KW-1185">Reference proteome</keyword>
<dbReference type="EMBL" id="JAOZEW010000003">
    <property type="protein sequence ID" value="MCV9926913.1"/>
    <property type="molecule type" value="Genomic_DNA"/>
</dbReference>
<reference evidence="1" key="1">
    <citation type="submission" date="2022-10" db="EMBL/GenBank/DDBJ databases">
        <title>Two novel species of Flavobacterium.</title>
        <authorList>
            <person name="Liu Q."/>
            <person name="Xin Y.-H."/>
        </authorList>
    </citation>
    <scope>NUCLEOTIDE SEQUENCE</scope>
    <source>
        <strain evidence="1">LS1R49</strain>
    </source>
</reference>
<dbReference type="PROSITE" id="PS51257">
    <property type="entry name" value="PROKAR_LIPOPROTEIN"/>
    <property type="match status" value="1"/>
</dbReference>
<gene>
    <name evidence="1" type="ORF">OIU83_04590</name>
</gene>
<organism evidence="1 2">
    <name type="scientific">Flavobacterium shii</name>
    <dbReference type="NCBI Taxonomy" id="2987687"/>
    <lineage>
        <taxon>Bacteria</taxon>
        <taxon>Pseudomonadati</taxon>
        <taxon>Bacteroidota</taxon>
        <taxon>Flavobacteriia</taxon>
        <taxon>Flavobacteriales</taxon>
        <taxon>Flavobacteriaceae</taxon>
        <taxon>Flavobacterium</taxon>
    </lineage>
</organism>
<protein>
    <recommendedName>
        <fullName evidence="3">Lipoprotein</fullName>
    </recommendedName>
</protein>